<dbReference type="PANTHER" id="PTHR47779:SF1">
    <property type="entry name" value="SYNTHASE (CCG-9), PUTATIVE (AFU_ORTHOLOGUE AFUA_3G12100)-RELATED"/>
    <property type="match status" value="1"/>
</dbReference>
<dbReference type="AlphaFoldDB" id="A0A1Y2LJH1"/>
<evidence type="ECO:0000256" key="1">
    <source>
        <dbReference type="ARBA" id="ARBA00009481"/>
    </source>
</evidence>
<keyword evidence="5" id="KW-0808">Transferase</keyword>
<evidence type="ECO:0000256" key="4">
    <source>
        <dbReference type="ARBA" id="ARBA00022676"/>
    </source>
</evidence>
<feature type="domain" description="Glycosyl transferase family 1" evidence="8">
    <location>
        <begin position="483"/>
        <end position="660"/>
    </location>
</feature>
<protein>
    <submittedName>
        <fullName evidence="10">Uncharacterized protein</fullName>
    </submittedName>
</protein>
<keyword evidence="3" id="KW-0313">Glucose metabolism</keyword>
<dbReference type="InterPro" id="IPR052078">
    <property type="entry name" value="Trehalose_Metab_GTase"/>
</dbReference>
<feature type="compositionally biased region" description="Low complexity" evidence="7">
    <location>
        <begin position="92"/>
        <end position="101"/>
    </location>
</feature>
<keyword evidence="4" id="KW-0328">Glycosyltransferase</keyword>
<keyword evidence="11" id="KW-1185">Reference proteome</keyword>
<dbReference type="SUPFAM" id="SSF53756">
    <property type="entry name" value="UDP-Glycosyltransferase/glycogen phosphorylase"/>
    <property type="match status" value="1"/>
</dbReference>
<comment type="similarity">
    <text evidence="1">Belongs to the glycosyltransferase group 1 family. Glycosyltransferase 4 subfamily.</text>
</comment>
<dbReference type="STRING" id="105696.A0A1Y2LJH1"/>
<dbReference type="GO" id="GO:0016757">
    <property type="term" value="F:glycosyltransferase activity"/>
    <property type="evidence" value="ECO:0007669"/>
    <property type="project" value="UniProtKB-KW"/>
</dbReference>
<evidence type="ECO:0000256" key="7">
    <source>
        <dbReference type="SAM" id="MobiDB-lite"/>
    </source>
</evidence>
<reference evidence="10 11" key="1">
    <citation type="journal article" date="2017" name="Genome Announc.">
        <title>Genome sequence of the saprophytic ascomycete Epicoccum nigrum ICMP 19927 strain isolated from New Zealand.</title>
        <authorList>
            <person name="Fokin M."/>
            <person name="Fleetwood D."/>
            <person name="Weir B.S."/>
            <person name="Villas-Boas S.G."/>
        </authorList>
    </citation>
    <scope>NUCLEOTIDE SEQUENCE [LARGE SCALE GENOMIC DNA]</scope>
    <source>
        <strain evidence="10 11">ICMP 19927</strain>
    </source>
</reference>
<evidence type="ECO:0000259" key="8">
    <source>
        <dbReference type="Pfam" id="PF00534"/>
    </source>
</evidence>
<dbReference type="Gene3D" id="3.40.50.2000">
    <property type="entry name" value="Glycogen Phosphorylase B"/>
    <property type="match status" value="2"/>
</dbReference>
<dbReference type="InterPro" id="IPR001296">
    <property type="entry name" value="Glyco_trans_1"/>
</dbReference>
<name>A0A1Y2LJH1_EPING</name>
<accession>A0A1Y2LJH1</accession>
<evidence type="ECO:0000313" key="11">
    <source>
        <dbReference type="Proteomes" id="UP000193240"/>
    </source>
</evidence>
<dbReference type="InterPro" id="IPR049438">
    <property type="entry name" value="TreT_GT1"/>
</dbReference>
<evidence type="ECO:0000256" key="2">
    <source>
        <dbReference type="ARBA" id="ARBA00011738"/>
    </source>
</evidence>
<dbReference type="OMA" id="NAAAWMY"/>
<organism evidence="10 11">
    <name type="scientific">Epicoccum nigrum</name>
    <name type="common">Soil fungus</name>
    <name type="synonym">Epicoccum purpurascens</name>
    <dbReference type="NCBI Taxonomy" id="105696"/>
    <lineage>
        <taxon>Eukaryota</taxon>
        <taxon>Fungi</taxon>
        <taxon>Dikarya</taxon>
        <taxon>Ascomycota</taxon>
        <taxon>Pezizomycotina</taxon>
        <taxon>Dothideomycetes</taxon>
        <taxon>Pleosporomycetidae</taxon>
        <taxon>Pleosporales</taxon>
        <taxon>Pleosporineae</taxon>
        <taxon>Didymellaceae</taxon>
        <taxon>Epicoccum</taxon>
    </lineage>
</organism>
<dbReference type="Pfam" id="PF00534">
    <property type="entry name" value="Glycos_transf_1"/>
    <property type="match status" value="1"/>
</dbReference>
<dbReference type="PANTHER" id="PTHR47779">
    <property type="entry name" value="SYNTHASE (CCG-9), PUTATIVE (AFU_ORTHOLOGUE AFUA_3G12100)-RELATED"/>
    <property type="match status" value="1"/>
</dbReference>
<evidence type="ECO:0000256" key="3">
    <source>
        <dbReference type="ARBA" id="ARBA00022526"/>
    </source>
</evidence>
<dbReference type="Proteomes" id="UP000193240">
    <property type="component" value="Unassembled WGS sequence"/>
</dbReference>
<feature type="domain" description="Trehalose synthase N-terminal" evidence="9">
    <location>
        <begin position="266"/>
        <end position="432"/>
    </location>
</feature>
<comment type="subunit">
    <text evidence="2">Homodimer.</text>
</comment>
<evidence type="ECO:0000256" key="6">
    <source>
        <dbReference type="ARBA" id="ARBA00023277"/>
    </source>
</evidence>
<evidence type="ECO:0000259" key="9">
    <source>
        <dbReference type="Pfam" id="PF21269"/>
    </source>
</evidence>
<evidence type="ECO:0000313" key="10">
    <source>
        <dbReference type="EMBL" id="OSS43652.1"/>
    </source>
</evidence>
<sequence>MSPGIQIQLYSSLPRRPVMVRQKTRDAFTATTSHKQKLAAKDKSTYTSLEPVWIGIASTDGLSGSLEIAFVIHDGTYSIDFATTSIGGISSGSSQASDASGETVSGSTTPGTAEERAEFFAEDIISRIKQYRDEHLYKFVGAGLTTKVVRTCPQLPSRLWLELDIVPLVLEPSSGRHNTGNPDAPNYLLVDEEADAVVRKALGFFGKANQPRLEVVYRNEVGVDCDGMAQIADEPTYRETVHPNTYAATMYYANSLKQNGTKIAFFNSTPQGGGVALMRHALIRFLRLIEVNCQWYVPKPKPAVFRITKNNHNILQGVEKTGLRLDQRSIDILDEWARHNAERYWMAKGGPLAPRSEGGADVIIVDDPQMPSLVKIAKEQDPTRPVIFRSHIQVRADLADQHDSPTAGVWNWVWDNVKECDAFISHPVREFVPKNVTTEKVGYLPATTDWLDGLNKHLDAWDTQYYMHKFEMACVDKSANILAFPKRPYITQIARFDPAKGIPDVLASYAVLRREYMKDKPLEEVPQLVIAGHGAIDDPDATLIFDQTEDQLNELYPDIKNDVIVMRIGPVDQLLNVIMANAHVALQLSTREGFEVKVSEALHHGVPIIATRRGGIPLQVEHGKSGFLVDVGEHDTVANYLNHLFTDEAAYTRMADYAANHVSDEVSTVGNALSWLYLADELANGAKKIEPDSRWINDMAREKAGYSYKKEGKETTLKRDSAKLDLTHQASRSRRTSSTVYGA</sequence>
<proteinExistence type="inferred from homology"/>
<dbReference type="GO" id="GO:0006006">
    <property type="term" value="P:glucose metabolic process"/>
    <property type="evidence" value="ECO:0007669"/>
    <property type="project" value="UniProtKB-KW"/>
</dbReference>
<keyword evidence="6" id="KW-0119">Carbohydrate metabolism</keyword>
<feature type="region of interest" description="Disordered" evidence="7">
    <location>
        <begin position="719"/>
        <end position="743"/>
    </location>
</feature>
<gene>
    <name evidence="10" type="ORF">B5807_11481</name>
</gene>
<dbReference type="Pfam" id="PF21269">
    <property type="entry name" value="TreT_GT1"/>
    <property type="match status" value="1"/>
</dbReference>
<dbReference type="EMBL" id="KZ107862">
    <property type="protein sequence ID" value="OSS43652.1"/>
    <property type="molecule type" value="Genomic_DNA"/>
</dbReference>
<feature type="region of interest" description="Disordered" evidence="7">
    <location>
        <begin position="92"/>
        <end position="112"/>
    </location>
</feature>
<evidence type="ECO:0000256" key="5">
    <source>
        <dbReference type="ARBA" id="ARBA00022679"/>
    </source>
</evidence>
<dbReference type="InParanoid" id="A0A1Y2LJH1"/>
<feature type="compositionally biased region" description="Polar residues" evidence="7">
    <location>
        <begin position="102"/>
        <end position="111"/>
    </location>
</feature>